<name>A0AAD7IUN9_9AGAR</name>
<keyword evidence="2" id="KW-1185">Reference proteome</keyword>
<evidence type="ECO:0000313" key="2">
    <source>
        <dbReference type="Proteomes" id="UP001215598"/>
    </source>
</evidence>
<dbReference type="Proteomes" id="UP001215598">
    <property type="component" value="Unassembled WGS sequence"/>
</dbReference>
<sequence>MDTSAIGRFHSTVAVLPGESMDVPAGGLSRFLRQNLRFKVFLVAISILEDRWATRTRTSITTRDLHEARYYAARVRQNEFRQNFSRHNTPTQASWMFYLIGVLLYAVGFDGDDAPDVQGINVFNLAVSQADFFLKECAETVALFRVSKQAIFLDYEEYDPHHTVEPIFASRQPPRNFKRIAVNDSVVLDFSTNEINSPVWTDAQRVVEATLVALSRVDGALLVETDSEGKVIGVQKESVEGLLADMVDSPPERGHQADCLQGGSGNYFCRSASPTLCADEEACGRELSEWSVRIHAAMSNVYRLPRLALDSNFYGIEEACKLVNEYALDTALRFEPGSDSRDKLDDVMERYIRPSIHLLDCALRPANTGWLRRHELTMIELIVVHDAISNIMGFLASPSRNSSFRLLDDGGVLPSDVCREGPQTYVAFSGGCLRGLELLNELVAVYVPESAHRVTPSLNQLNLSRALMIGRAWNEVEDQTDFPSFLLSNTEQIFLGLGDRMASTPSPPRTPVGIAHIIGSPAGRALANKVEEACRMVQPLEISDEEYAARRDWAPPIPVSIILRQVLRPAVFVLQQALDPSFHRVGYGRFEFPVSTTHMVQGSLRKLMELVHLISLTDPEYPSYVALWDGVSGVHLIPDEPPVSDVTMGQLEILEYMAEVYGFAGENTAEGVQMSAALEHLKRVATCWAALLVLLANRASSLEIASVSERDLNFLDRLTVVPIANFFLLSYTMAAITQESFAPPAWMAELESVIHELRRGTPEERLRLDTASVEIPDWREATDTWLPSHSMADLLRYSIRPQVYFIQSIVDPDFTLSTPFPPMKASLGREVRGAIRRVLDQLKLLHDSRPHFAKLARVAHNKVRLEDIIVPGASSNMFRILRIIMGELGYEGDQGARPQPYDPLFAFIRFEDTALISRASLAHEREFPDFNVDGSLFFAPRQSVQMALRFALLRDYHRGDPSSFRSRTQFEVFFIDLDTEEDLVRFLRRPEVARFSQQILAPLRDQVMLIRDRFHLAPPVARDSPWIRFQTSIYMRFLPWQSFIRLAIVPDDRGVPARRIPTPSVASLLYMMRLIRRFGFEGDDEATRASSAEDDLLVVFNHAHETIFGMATRLASSQIRFSNTLSEIQMTPAQGVLSSCPLLSVRVTNLDHEPDVERHRLDPVVTSTDSDSNPASSLPPFMDLSVIVECGEDGPSPRTTEELTRIPEALQLLLGPYRSLLPDPRLYGEDRHGLLRYFEEVVGPYAKLIDKGFPTRAMVKHQMRPESVEFLTPHVGELLRFLGLAYVIALEIVSNYGPPMLFPTEAIRTLSLMQKFDGILGSPTYEVGPALQSIIMSWLKLMIGCARQRRLSYTDPIDIPPVRDLAHVPCVPSWTVEEIATLQEEEHNDPWVAEKYWLRERVEACNRAGKELSDVLADVAGAECSVVVLRLVEIALTCPFPYWRFPIKWALHNAGFFMSSVPITQTSDLLAKLHSILPPATGSRMEPSLRALWVSQVRNLCQGIHETIGGRIFTDFPAPLRNELRIAVKILLSNIILIGATKTSVESDPSNPAQYYVPGFGTLIFAMAEQFVILCGYEGDEDVPSREGIFSAVALIQHAMVIHPNYESTPVEAPGYSSAQTDPFFYGVGTRIKARQVQEILEHGHLLHRFGEKLLRYDHTLGSQAYHPPTCSPEERIFTVTSPSLQAFRSASTPA</sequence>
<comment type="caution">
    <text evidence="1">The sequence shown here is derived from an EMBL/GenBank/DDBJ whole genome shotgun (WGS) entry which is preliminary data.</text>
</comment>
<accession>A0AAD7IUN9</accession>
<protein>
    <submittedName>
        <fullName evidence="1">Uncharacterized protein</fullName>
    </submittedName>
</protein>
<reference evidence="1" key="1">
    <citation type="submission" date="2023-03" db="EMBL/GenBank/DDBJ databases">
        <title>Massive genome expansion in bonnet fungi (Mycena s.s.) driven by repeated elements and novel gene families across ecological guilds.</title>
        <authorList>
            <consortium name="Lawrence Berkeley National Laboratory"/>
            <person name="Harder C.B."/>
            <person name="Miyauchi S."/>
            <person name="Viragh M."/>
            <person name="Kuo A."/>
            <person name="Thoen E."/>
            <person name="Andreopoulos B."/>
            <person name="Lu D."/>
            <person name="Skrede I."/>
            <person name="Drula E."/>
            <person name="Henrissat B."/>
            <person name="Morin E."/>
            <person name="Kohler A."/>
            <person name="Barry K."/>
            <person name="LaButti K."/>
            <person name="Morin E."/>
            <person name="Salamov A."/>
            <person name="Lipzen A."/>
            <person name="Mereny Z."/>
            <person name="Hegedus B."/>
            <person name="Baldrian P."/>
            <person name="Stursova M."/>
            <person name="Weitz H."/>
            <person name="Taylor A."/>
            <person name="Grigoriev I.V."/>
            <person name="Nagy L.G."/>
            <person name="Martin F."/>
            <person name="Kauserud H."/>
        </authorList>
    </citation>
    <scope>NUCLEOTIDE SEQUENCE</scope>
    <source>
        <strain evidence="1">CBHHK182m</strain>
    </source>
</reference>
<gene>
    <name evidence="1" type="ORF">B0H16DRAFT_1842104</name>
</gene>
<organism evidence="1 2">
    <name type="scientific">Mycena metata</name>
    <dbReference type="NCBI Taxonomy" id="1033252"/>
    <lineage>
        <taxon>Eukaryota</taxon>
        <taxon>Fungi</taxon>
        <taxon>Dikarya</taxon>
        <taxon>Basidiomycota</taxon>
        <taxon>Agaricomycotina</taxon>
        <taxon>Agaricomycetes</taxon>
        <taxon>Agaricomycetidae</taxon>
        <taxon>Agaricales</taxon>
        <taxon>Marasmiineae</taxon>
        <taxon>Mycenaceae</taxon>
        <taxon>Mycena</taxon>
    </lineage>
</organism>
<proteinExistence type="predicted"/>
<evidence type="ECO:0000313" key="1">
    <source>
        <dbReference type="EMBL" id="KAJ7750870.1"/>
    </source>
</evidence>
<dbReference type="EMBL" id="JARKIB010000064">
    <property type="protein sequence ID" value="KAJ7750870.1"/>
    <property type="molecule type" value="Genomic_DNA"/>
</dbReference>